<dbReference type="SUPFAM" id="SSF50182">
    <property type="entry name" value="Sm-like ribonucleoproteins"/>
    <property type="match status" value="1"/>
</dbReference>
<reference evidence="1 2" key="1">
    <citation type="submission" date="2024-08" db="EMBL/GenBank/DDBJ databases">
        <title>Gnathostoma spinigerum genome.</title>
        <authorList>
            <person name="Gonzalez-Bertolin B."/>
            <person name="Monzon S."/>
            <person name="Zaballos A."/>
            <person name="Jimenez P."/>
            <person name="Dekumyoy P."/>
            <person name="Varona S."/>
            <person name="Cuesta I."/>
            <person name="Sumanam S."/>
            <person name="Adisakwattana P."/>
            <person name="Gasser R.B."/>
            <person name="Hernandez-Gonzalez A."/>
            <person name="Young N.D."/>
            <person name="Perteguer M.J."/>
        </authorList>
    </citation>
    <scope>NUCLEOTIDE SEQUENCE [LARGE SCALE GENOMIC DNA]</scope>
    <source>
        <strain evidence="1">AL3</strain>
        <tissue evidence="1">Liver</tissue>
    </source>
</reference>
<dbReference type="EMBL" id="JBGFUD010016950">
    <property type="protein sequence ID" value="MFH4984361.1"/>
    <property type="molecule type" value="Genomic_DNA"/>
</dbReference>
<keyword evidence="2" id="KW-1185">Reference proteome</keyword>
<protein>
    <recommendedName>
        <fullName evidence="3">LSM domain-containing protein</fullName>
    </recommendedName>
</protein>
<evidence type="ECO:0000313" key="1">
    <source>
        <dbReference type="EMBL" id="MFH4984361.1"/>
    </source>
</evidence>
<dbReference type="AlphaFoldDB" id="A0ABD6EYD3"/>
<sequence>MEPPLSEIDDDEAISSCAGFSGISPLGSIEEFEEYLLETDPDLVNRIRNLELEQCSAQSSTQYKLPSRREREKKLLAMMERKASIDRERTGETTETKILHPKEASKLASKENLKKAMEASVLGRFRHSKYTGPLARLTEFVKAHNRLRIVLRGRSEVCRVLTATVVAFDKHWNMLVRDVDEVLKAPAKSKSFGYGANVPKCLQYVTKSYGVDRLLTAKTSEKRTFYQRYLMCSFVMGFNVVLVQKLQ</sequence>
<comment type="caution">
    <text evidence="1">The sequence shown here is derived from an EMBL/GenBank/DDBJ whole genome shotgun (WGS) entry which is preliminary data.</text>
</comment>
<name>A0ABD6EYD3_9BILA</name>
<organism evidence="1 2">
    <name type="scientific">Gnathostoma spinigerum</name>
    <dbReference type="NCBI Taxonomy" id="75299"/>
    <lineage>
        <taxon>Eukaryota</taxon>
        <taxon>Metazoa</taxon>
        <taxon>Ecdysozoa</taxon>
        <taxon>Nematoda</taxon>
        <taxon>Chromadorea</taxon>
        <taxon>Rhabditida</taxon>
        <taxon>Spirurina</taxon>
        <taxon>Gnathostomatomorpha</taxon>
        <taxon>Gnathostomatoidea</taxon>
        <taxon>Gnathostomatidae</taxon>
        <taxon>Gnathostoma</taxon>
    </lineage>
</organism>
<dbReference type="Gene3D" id="2.30.30.100">
    <property type="match status" value="1"/>
</dbReference>
<dbReference type="PANTHER" id="PTHR21415">
    <property type="entry name" value="U7 SNRNA-ASSOCIATED SM-LIKE PROTEIN LSM11"/>
    <property type="match status" value="1"/>
</dbReference>
<dbReference type="InterPro" id="IPR039267">
    <property type="entry name" value="Lsm11"/>
</dbReference>
<dbReference type="InterPro" id="IPR010920">
    <property type="entry name" value="LSM_dom_sf"/>
</dbReference>
<evidence type="ECO:0008006" key="3">
    <source>
        <dbReference type="Google" id="ProtNLM"/>
    </source>
</evidence>
<proteinExistence type="predicted"/>
<dbReference type="Proteomes" id="UP001608902">
    <property type="component" value="Unassembled WGS sequence"/>
</dbReference>
<accession>A0ABD6EYD3</accession>
<gene>
    <name evidence="1" type="ORF">AB6A40_011070</name>
</gene>
<evidence type="ECO:0000313" key="2">
    <source>
        <dbReference type="Proteomes" id="UP001608902"/>
    </source>
</evidence>
<dbReference type="PANTHER" id="PTHR21415:SF1">
    <property type="entry name" value="U7 SNRNA-ASSOCIATED SM-LIKE PROTEIN LSM11"/>
    <property type="match status" value="1"/>
</dbReference>